<name>A0A482XUM0_LAOST</name>
<dbReference type="GO" id="GO:0007023">
    <property type="term" value="P:post-chaperonin tubulin folding pathway"/>
    <property type="evidence" value="ECO:0007669"/>
    <property type="project" value="InterPro"/>
</dbReference>
<keyword evidence="3" id="KW-0143">Chaperone</keyword>
<dbReference type="GO" id="GO:0005096">
    <property type="term" value="F:GTPase activator activity"/>
    <property type="evidence" value="ECO:0007669"/>
    <property type="project" value="InterPro"/>
</dbReference>
<dbReference type="InterPro" id="IPR058033">
    <property type="entry name" value="ARM_TBCD_2nd"/>
</dbReference>
<dbReference type="GO" id="GO:0034333">
    <property type="term" value="P:adherens junction assembly"/>
    <property type="evidence" value="ECO:0007669"/>
    <property type="project" value="TreeGrafter"/>
</dbReference>
<dbReference type="GO" id="GO:0007021">
    <property type="term" value="P:tubulin complex assembly"/>
    <property type="evidence" value="ECO:0007669"/>
    <property type="project" value="InterPro"/>
</dbReference>
<dbReference type="Proteomes" id="UP000291343">
    <property type="component" value="Unassembled WGS sequence"/>
</dbReference>
<evidence type="ECO:0000256" key="2">
    <source>
        <dbReference type="ARBA" id="ARBA00015003"/>
    </source>
</evidence>
<dbReference type="FunCoup" id="A0A482XUM0">
    <property type="interactions" value="1625"/>
</dbReference>
<evidence type="ECO:0000256" key="3">
    <source>
        <dbReference type="ARBA" id="ARBA00023186"/>
    </source>
</evidence>
<dbReference type="Pfam" id="PF12612">
    <property type="entry name" value="TFCD_C"/>
    <property type="match status" value="1"/>
</dbReference>
<gene>
    <name evidence="7" type="ORF">LSTR_LSTR011389</name>
</gene>
<dbReference type="InterPro" id="IPR011989">
    <property type="entry name" value="ARM-like"/>
</dbReference>
<evidence type="ECO:0000313" key="7">
    <source>
        <dbReference type="EMBL" id="RZF49027.1"/>
    </source>
</evidence>
<dbReference type="InterPro" id="IPR033162">
    <property type="entry name" value="TBCD"/>
</dbReference>
<dbReference type="SUPFAM" id="SSF48371">
    <property type="entry name" value="ARM repeat"/>
    <property type="match status" value="2"/>
</dbReference>
<sequence>MEMDTEVTNEDDICDNIGLGCALDMFSEWKEVLNMINSLKSASDNQDVSKTEQANEKFKYILNQYKEQPHLLDPYMERMLGEILDLVKDPNSSMELRHKLFKYLFVIVNVRGYKVVVRHLPHEVSDLELVLSMLESQDEKDTLTWETRYCLLLWLSIIVMIPFHMARLDSGNQEKTVMDRLLDVCKKYLMGGDSCRIASAYLSSKLLTRSDVKEAHLKPFLDWACSSLVNEEGSWKRFGPLSSLAAILKHGKREDLLPYAPLLLSRIIDAKCRNDSYRLTRKYAMKITHRIGLTLLRTRIASWRYSRGCRQIALNLNAGDCPVKKEQTKEKITEENSTGSDDDEDFDVPPEIEDIIEELIQGLRDPDITIRWSAAKGIGRITARLSKGLGDEVVGSVLDLLNARDSDAAWHGGCLALAELGKRGLLLPSRLPEVVPRVVKALNYDEPRGYLSVGSHIRDAACYVCWAFARAYETDVVRPYVNEVSKALLIVASFDREIHCRRAASAAFQENVGRQGAFPHGIDILTAADYFAVGPRINAYLNVSYFIAQYEEYTLSMIDHLVERKIDHWDIAIRDLSSRALHKLTEKAPEYMSKIVVHQLVEKTNSIDLNARHGAIIALGEIVHALSILNISVDDVTLNAIKNLIKVYKDRNFFMGLSGELMKLAFCHLIQKCSLAKIEFDEREIIDQWQMLVDECLCHEVANVRGKAAEALPALCLQYYRRPSDGSAVGDKQTQLVTKYVGQLAANTQTIRIGFALALGSLPAFMLKGCLKSVILGLVECTKITELSAKWAESRRDAIRSLTEISSTIGVGPGDENESCRPLVRTLMECFLEGLDEYTLDSRGDVGSWVREASMTGLNTMVNLCVKEDATLLDADLVKKIMIGISQQAVERIDKMRAHAAKIFCSILYSNPKVPHIPNETELMSIFPESVCQSDIDWSSMTETFPRFVPLLNLPSFSYNVMLGFIASVGGLTESLVKHSSASLFNHLKTQPKSELERLGEVILKIFENNQHSKRLGLPILVFLDRLFSSMTFKCVLDDAQSTFASGVFNLTKVEISKKQTTAKLSASIDVFCQLIQVKGEVGKKSLKQLGLFLSHQKFKWLRQATASKVYEALTMSEGDCDIGDEDLDSAMTLLSDTEWSTKTDDELRTARNTFYALVKVTATKIPATSATQ</sequence>
<comment type="similarity">
    <text evidence="1">Belongs to the TBCD family.</text>
</comment>
<protein>
    <recommendedName>
        <fullName evidence="2">Tubulin-specific chaperone D</fullName>
    </recommendedName>
</protein>
<accession>A0A482XUM0</accession>
<dbReference type="GO" id="GO:0070830">
    <property type="term" value="P:bicellular tight junction assembly"/>
    <property type="evidence" value="ECO:0007669"/>
    <property type="project" value="TreeGrafter"/>
</dbReference>
<evidence type="ECO:0000259" key="5">
    <source>
        <dbReference type="Pfam" id="PF12612"/>
    </source>
</evidence>
<dbReference type="Pfam" id="PF25767">
    <property type="entry name" value="ARM_TBCD_2nd"/>
    <property type="match status" value="1"/>
</dbReference>
<evidence type="ECO:0000256" key="1">
    <source>
        <dbReference type="ARBA" id="ARBA00006853"/>
    </source>
</evidence>
<dbReference type="InterPro" id="IPR022577">
    <property type="entry name" value="TBCD_C"/>
</dbReference>
<reference evidence="7 8" key="1">
    <citation type="journal article" date="2017" name="Gigascience">
        <title>Genome sequence of the small brown planthopper, Laodelphax striatellus.</title>
        <authorList>
            <person name="Zhu J."/>
            <person name="Jiang F."/>
            <person name="Wang X."/>
            <person name="Yang P."/>
            <person name="Bao Y."/>
            <person name="Zhao W."/>
            <person name="Wang W."/>
            <person name="Lu H."/>
            <person name="Wang Q."/>
            <person name="Cui N."/>
            <person name="Li J."/>
            <person name="Chen X."/>
            <person name="Luo L."/>
            <person name="Yu J."/>
            <person name="Kang L."/>
            <person name="Cui F."/>
        </authorList>
    </citation>
    <scope>NUCLEOTIDE SEQUENCE [LARGE SCALE GENOMIC DNA]</scope>
    <source>
        <strain evidence="7">Lst14</strain>
    </source>
</reference>
<dbReference type="AlphaFoldDB" id="A0A482XUM0"/>
<dbReference type="PANTHER" id="PTHR12658:SF0">
    <property type="entry name" value="TUBULIN-SPECIFIC CHAPERONE D"/>
    <property type="match status" value="1"/>
</dbReference>
<evidence type="ECO:0000259" key="6">
    <source>
        <dbReference type="Pfam" id="PF25767"/>
    </source>
</evidence>
<feature type="domain" description="Tubulin-folding cofactor D C-terminal" evidence="5">
    <location>
        <begin position="880"/>
        <end position="1063"/>
    </location>
</feature>
<proteinExistence type="inferred from homology"/>
<dbReference type="EMBL" id="QKKF02000496">
    <property type="protein sequence ID" value="RZF49027.1"/>
    <property type="molecule type" value="Genomic_DNA"/>
</dbReference>
<evidence type="ECO:0000256" key="4">
    <source>
        <dbReference type="SAM" id="MobiDB-lite"/>
    </source>
</evidence>
<evidence type="ECO:0000313" key="8">
    <source>
        <dbReference type="Proteomes" id="UP000291343"/>
    </source>
</evidence>
<dbReference type="GO" id="GO:0016328">
    <property type="term" value="C:lateral plasma membrane"/>
    <property type="evidence" value="ECO:0007669"/>
    <property type="project" value="TreeGrafter"/>
</dbReference>
<dbReference type="InterPro" id="IPR016024">
    <property type="entry name" value="ARM-type_fold"/>
</dbReference>
<dbReference type="GO" id="GO:0048487">
    <property type="term" value="F:beta-tubulin binding"/>
    <property type="evidence" value="ECO:0007669"/>
    <property type="project" value="InterPro"/>
</dbReference>
<dbReference type="OrthoDB" id="10253476at2759"/>
<dbReference type="PANTHER" id="PTHR12658">
    <property type="entry name" value="BETA-TUBULIN COFACTOR D"/>
    <property type="match status" value="1"/>
</dbReference>
<dbReference type="InParanoid" id="A0A482XUM0"/>
<organism evidence="7 8">
    <name type="scientific">Laodelphax striatellus</name>
    <name type="common">Small brown planthopper</name>
    <name type="synonym">Delphax striatella</name>
    <dbReference type="NCBI Taxonomy" id="195883"/>
    <lineage>
        <taxon>Eukaryota</taxon>
        <taxon>Metazoa</taxon>
        <taxon>Ecdysozoa</taxon>
        <taxon>Arthropoda</taxon>
        <taxon>Hexapoda</taxon>
        <taxon>Insecta</taxon>
        <taxon>Pterygota</taxon>
        <taxon>Neoptera</taxon>
        <taxon>Paraneoptera</taxon>
        <taxon>Hemiptera</taxon>
        <taxon>Auchenorrhyncha</taxon>
        <taxon>Fulgoroidea</taxon>
        <taxon>Delphacidae</taxon>
        <taxon>Criomorphinae</taxon>
        <taxon>Laodelphax</taxon>
    </lineage>
</organism>
<dbReference type="STRING" id="195883.A0A482XUM0"/>
<comment type="caution">
    <text evidence="7">The sequence shown here is derived from an EMBL/GenBank/DDBJ whole genome shotgun (WGS) entry which is preliminary data.</text>
</comment>
<feature type="region of interest" description="Disordered" evidence="4">
    <location>
        <begin position="327"/>
        <end position="346"/>
    </location>
</feature>
<dbReference type="Pfam" id="PF23579">
    <property type="entry name" value="ARM_TBCD"/>
    <property type="match status" value="1"/>
</dbReference>
<feature type="domain" description="Tubulin-folding cofactor D ARM repeats" evidence="6">
    <location>
        <begin position="279"/>
        <end position="522"/>
    </location>
</feature>
<dbReference type="GO" id="GO:0000226">
    <property type="term" value="P:microtubule cytoskeleton organization"/>
    <property type="evidence" value="ECO:0007669"/>
    <property type="project" value="TreeGrafter"/>
</dbReference>
<keyword evidence="8" id="KW-1185">Reference proteome</keyword>
<dbReference type="Gene3D" id="1.25.10.10">
    <property type="entry name" value="Leucine-rich Repeat Variant"/>
    <property type="match status" value="2"/>
</dbReference>